<gene>
    <name evidence="2" type="ORF">Tci_066016</name>
</gene>
<evidence type="ECO:0000313" key="2">
    <source>
        <dbReference type="EMBL" id="GEU94038.1"/>
    </source>
</evidence>
<dbReference type="EMBL" id="BKCJ010010982">
    <property type="protein sequence ID" value="GEU94038.1"/>
    <property type="molecule type" value="Genomic_DNA"/>
</dbReference>
<accession>A0A6L2P6G2</accession>
<protein>
    <submittedName>
        <fullName evidence="2">Uncharacterized protein</fullName>
    </submittedName>
</protein>
<dbReference type="AlphaFoldDB" id="A0A6L2P6G2"/>
<comment type="caution">
    <text evidence="2">The sequence shown here is derived from an EMBL/GenBank/DDBJ whole genome shotgun (WGS) entry which is preliminary data.</text>
</comment>
<evidence type="ECO:0000256" key="1">
    <source>
        <dbReference type="SAM" id="MobiDB-lite"/>
    </source>
</evidence>
<name>A0A6L2P6G2_TANCI</name>
<reference evidence="2" key="1">
    <citation type="journal article" date="2019" name="Sci. Rep.">
        <title>Draft genome of Tanacetum cinerariifolium, the natural source of mosquito coil.</title>
        <authorList>
            <person name="Yamashiro T."/>
            <person name="Shiraishi A."/>
            <person name="Satake H."/>
            <person name="Nakayama K."/>
        </authorList>
    </citation>
    <scope>NUCLEOTIDE SEQUENCE</scope>
</reference>
<feature type="region of interest" description="Disordered" evidence="1">
    <location>
        <begin position="45"/>
        <end position="79"/>
    </location>
</feature>
<proteinExistence type="predicted"/>
<sequence length="306" mass="35831">METNKSINRSDIQKNLYNALVEAYNSDKDIITSYGDVVTLKRGRDDQDKYKDLSAGSNQETKRIKSRKDPKSSGKSTQAEELICETADTEMQYDQGNEFGHPDDQPGNEAAPKHEWAAFNLLKGTCKRFTKLEYHFKECYKAVNDRLDWNNPEGREYTFDLSKPLPLTKDQGQIVVRRDDNVLYKFKEGDFPRLNLHDIKDMLLIVVHKQLSNLDVDDRLMHSDELYKFYDGMLSYVKSVLNDIASNLEIDYLPKRYWTILEMKRSRIMVKVIDKLLFERRLMRNWEKFVGGGDYGNDLRLVERTI</sequence>
<organism evidence="2">
    <name type="scientific">Tanacetum cinerariifolium</name>
    <name type="common">Dalmatian daisy</name>
    <name type="synonym">Chrysanthemum cinerariifolium</name>
    <dbReference type="NCBI Taxonomy" id="118510"/>
    <lineage>
        <taxon>Eukaryota</taxon>
        <taxon>Viridiplantae</taxon>
        <taxon>Streptophyta</taxon>
        <taxon>Embryophyta</taxon>
        <taxon>Tracheophyta</taxon>
        <taxon>Spermatophyta</taxon>
        <taxon>Magnoliopsida</taxon>
        <taxon>eudicotyledons</taxon>
        <taxon>Gunneridae</taxon>
        <taxon>Pentapetalae</taxon>
        <taxon>asterids</taxon>
        <taxon>campanulids</taxon>
        <taxon>Asterales</taxon>
        <taxon>Asteraceae</taxon>
        <taxon>Asteroideae</taxon>
        <taxon>Anthemideae</taxon>
        <taxon>Anthemidinae</taxon>
        <taxon>Tanacetum</taxon>
    </lineage>
</organism>
<feature type="compositionally biased region" description="Basic and acidic residues" evidence="1">
    <location>
        <begin position="60"/>
        <end position="72"/>
    </location>
</feature>